<evidence type="ECO:0000259" key="3">
    <source>
        <dbReference type="Pfam" id="PF24346"/>
    </source>
</evidence>
<name>A0A4Q7EHY2_9CYAN</name>
<dbReference type="Gene3D" id="1.10.101.10">
    <property type="entry name" value="PGBD-like superfamily/PGBD"/>
    <property type="match status" value="1"/>
</dbReference>
<feature type="compositionally biased region" description="Acidic residues" evidence="1">
    <location>
        <begin position="258"/>
        <end position="268"/>
    </location>
</feature>
<feature type="compositionally biased region" description="Acidic residues" evidence="1">
    <location>
        <begin position="349"/>
        <end position="381"/>
    </location>
</feature>
<feature type="domain" description="DUF7507" evidence="3">
    <location>
        <begin position="513"/>
        <end position="592"/>
    </location>
</feature>
<feature type="region of interest" description="Disordered" evidence="1">
    <location>
        <begin position="241"/>
        <end position="488"/>
    </location>
</feature>
<dbReference type="EMBL" id="QVFV01000001">
    <property type="protein sequence ID" value="RZM82716.1"/>
    <property type="molecule type" value="Genomic_DNA"/>
</dbReference>
<dbReference type="InterPro" id="IPR047589">
    <property type="entry name" value="DUF11_rpt"/>
</dbReference>
<feature type="compositionally biased region" description="Acidic residues" evidence="1">
    <location>
        <begin position="311"/>
        <end position="321"/>
    </location>
</feature>
<feature type="compositionally biased region" description="Low complexity" evidence="1">
    <location>
        <begin position="339"/>
        <end position="348"/>
    </location>
</feature>
<feature type="domain" description="Peptidoglycan binding-like" evidence="2">
    <location>
        <begin position="170"/>
        <end position="213"/>
    </location>
</feature>
<dbReference type="Pfam" id="PF01471">
    <property type="entry name" value="PG_binding_1"/>
    <property type="match status" value="1"/>
</dbReference>
<keyword evidence="5" id="KW-1185">Reference proteome</keyword>
<evidence type="ECO:0000313" key="5">
    <source>
        <dbReference type="Proteomes" id="UP000292459"/>
    </source>
</evidence>
<feature type="compositionally biased region" description="Acidic residues" evidence="1">
    <location>
        <begin position="277"/>
        <end position="289"/>
    </location>
</feature>
<organism evidence="4 5">
    <name type="scientific">Leptolyngbya iicbica LK</name>
    <dbReference type="NCBI Taxonomy" id="2294035"/>
    <lineage>
        <taxon>Bacteria</taxon>
        <taxon>Bacillati</taxon>
        <taxon>Cyanobacteriota</taxon>
        <taxon>Cyanophyceae</taxon>
        <taxon>Leptolyngbyales</taxon>
        <taxon>Leptolyngbyaceae</taxon>
        <taxon>Leptolyngbya group</taxon>
        <taxon>Leptolyngbya</taxon>
        <taxon>Leptolyngbya iicbica</taxon>
    </lineage>
</organism>
<dbReference type="InterPro" id="IPR036366">
    <property type="entry name" value="PGBDSf"/>
</dbReference>
<evidence type="ECO:0000256" key="1">
    <source>
        <dbReference type="SAM" id="MobiDB-lite"/>
    </source>
</evidence>
<dbReference type="NCBIfam" id="TIGR01451">
    <property type="entry name" value="B_ant_repeat"/>
    <property type="match status" value="3"/>
</dbReference>
<accession>A0A4Q7EHY2</accession>
<feature type="domain" description="DUF7507" evidence="3">
    <location>
        <begin position="720"/>
        <end position="802"/>
    </location>
</feature>
<dbReference type="InterPro" id="IPR002477">
    <property type="entry name" value="Peptidoglycan-bd-like"/>
</dbReference>
<dbReference type="OrthoDB" id="599464at2"/>
<dbReference type="SUPFAM" id="SSF47090">
    <property type="entry name" value="PGBD-like"/>
    <property type="match status" value="1"/>
</dbReference>
<dbReference type="InterPro" id="IPR055354">
    <property type="entry name" value="DUF7507"/>
</dbReference>
<evidence type="ECO:0000259" key="2">
    <source>
        <dbReference type="Pfam" id="PF01471"/>
    </source>
</evidence>
<feature type="compositionally biased region" description="Low complexity" evidence="1">
    <location>
        <begin position="15"/>
        <end position="29"/>
    </location>
</feature>
<dbReference type="Pfam" id="PF24346">
    <property type="entry name" value="DUF7507"/>
    <property type="match status" value="3"/>
</dbReference>
<protein>
    <submittedName>
        <fullName evidence="4">DUF11 domain-containing protein</fullName>
    </submittedName>
</protein>
<comment type="caution">
    <text evidence="4">The sequence shown here is derived from an EMBL/GenBank/DDBJ whole genome shotgun (WGS) entry which is preliminary data.</text>
</comment>
<sequence>MLSSRNIVMTHYTNTPTSQSTTSSSLPTPNRQLGRQVAPSLQKLLTLSTGSLLLSTVAKAQAQSAVFCPLTEGQLPLECADRSLTPDEAQVTATAINQPDLDRPLNRAVVPTFSAIAAAPPDQASHAESVPQVEAQVAIAASASPTPTSVIASQPEPMPAAIEAASVDLAVENLQKSLNRAGFAVEVNGVFDQPTQTALQQFKAQRGLNVVGIAATPEQTNLVSAMPAGYSGGQSLLLVQNSDDESSESAPENSTEAADTDSDSDADATDTPPAAETEAENSTETETETETPAAEDSTDPEPEAEAPAAEDSTDPEPEAEAETAPNVPEGSEDVEDTDTTPPDTSADSPTEDDTTTTTTDEGDDTTADEEPSGELDTDPSEGESTGATDDRTDAEAADDAPETNANEPTGADTPAEDTPAATPDRVHAPTPEASVDKSGSPAMTPRSTPPADAAKKPDEPGGNISNTATGTSRETPPQGASADVPVTSQPVFGFNKTVTEVINPDGSIAADNLVDEAGDTIKYTMRVSNFGNVTLTGVAIADPLLKAAPAENVTLRVGEELFFQGEYTATQADIDGENAYIHNEASFSSHQTSPKTDGEAVPIRKTPALTVDKQATNIDRKNDGQLNAVGDIIDYSIVVTNTGNQTLTNVQVNDGLIGNQTIDQLAPSESKTFLGQYKLTQQDIDSNGGGDGDIDNSVIAKADQVPPAEAFAEVELQQKPALAIEKRVLEVDETGDGVLNNAGEKIHYEVIVTNTGNQTLNNVIVTDPLLGGTVDEGFSLSPGASKSYKLTYTITQADLDNGGAPLNAPEFLNPSQP</sequence>
<feature type="compositionally biased region" description="Low complexity" evidence="1">
    <location>
        <begin position="402"/>
        <end position="423"/>
    </location>
</feature>
<dbReference type="AlphaFoldDB" id="A0A4Q7EHY2"/>
<feature type="region of interest" description="Disordered" evidence="1">
    <location>
        <begin position="1"/>
        <end position="32"/>
    </location>
</feature>
<gene>
    <name evidence="4" type="ORF">DYY88_05700</name>
</gene>
<proteinExistence type="predicted"/>
<reference evidence="4 5" key="1">
    <citation type="submission" date="2018-11" db="EMBL/GenBank/DDBJ databases">
        <title>Whole genome sequencing of an environmental sample.</title>
        <authorList>
            <person name="Sarangi A.N."/>
            <person name="Singh D."/>
            <person name="Tripathy S."/>
        </authorList>
    </citation>
    <scope>NUCLEOTIDE SEQUENCE [LARGE SCALE GENOMIC DNA]</scope>
    <source>
        <strain evidence="4 5">Lakshadweep</strain>
    </source>
</reference>
<dbReference type="Proteomes" id="UP000292459">
    <property type="component" value="Unassembled WGS sequence"/>
</dbReference>
<feature type="domain" description="DUF7507" evidence="3">
    <location>
        <begin position="607"/>
        <end position="702"/>
    </location>
</feature>
<dbReference type="InterPro" id="IPR036365">
    <property type="entry name" value="PGBD-like_sf"/>
</dbReference>
<feature type="compositionally biased region" description="Polar residues" evidence="1">
    <location>
        <begin position="1"/>
        <end position="14"/>
    </location>
</feature>
<feature type="compositionally biased region" description="Polar residues" evidence="1">
    <location>
        <begin position="463"/>
        <end position="475"/>
    </location>
</feature>
<evidence type="ECO:0000313" key="4">
    <source>
        <dbReference type="EMBL" id="RZM82716.1"/>
    </source>
</evidence>